<keyword evidence="1" id="KW-0540">Nuclease</keyword>
<sequence>KHMIRPALEYASVVWDSYHAKNIDQVERIQRHAARFISSDYWKRSSVTNMLRQHKLEPLLLRRQIARLKFLHLLYHNNIGLTRELYLLSAPQRSSRLNHTKVIRPYHARTKQFQYSFFPRTIEQWNRLPAS</sequence>
<feature type="non-terminal residue" evidence="1">
    <location>
        <position position="131"/>
    </location>
</feature>
<dbReference type="EMBL" id="GFAC01007421">
    <property type="protein sequence ID" value="JAT91767.1"/>
    <property type="molecule type" value="mRNA"/>
</dbReference>
<protein>
    <submittedName>
        <fullName evidence="1">Putative endonuclease/reverse transcript</fullName>
    </submittedName>
</protein>
<organism evidence="1">
    <name type="scientific">Amblyomma aureolatum</name>
    <dbReference type="NCBI Taxonomy" id="187763"/>
    <lineage>
        <taxon>Eukaryota</taxon>
        <taxon>Metazoa</taxon>
        <taxon>Ecdysozoa</taxon>
        <taxon>Arthropoda</taxon>
        <taxon>Chelicerata</taxon>
        <taxon>Arachnida</taxon>
        <taxon>Acari</taxon>
        <taxon>Parasitiformes</taxon>
        <taxon>Ixodida</taxon>
        <taxon>Ixodoidea</taxon>
        <taxon>Ixodidae</taxon>
        <taxon>Amblyomminae</taxon>
        <taxon>Amblyomma</taxon>
    </lineage>
</organism>
<proteinExistence type="evidence at transcript level"/>
<dbReference type="GO" id="GO:0004519">
    <property type="term" value="F:endonuclease activity"/>
    <property type="evidence" value="ECO:0007669"/>
    <property type="project" value="UniProtKB-KW"/>
</dbReference>
<dbReference type="AlphaFoldDB" id="A0A1E1WXQ6"/>
<name>A0A1E1WXQ6_9ACAR</name>
<accession>A0A1E1WXQ6</accession>
<keyword evidence="1" id="KW-0255">Endonuclease</keyword>
<keyword evidence="1" id="KW-0378">Hydrolase</keyword>
<feature type="non-terminal residue" evidence="1">
    <location>
        <position position="1"/>
    </location>
</feature>
<reference evidence="1" key="1">
    <citation type="journal article" date="2017" name="Front. Cell. Infect. Microbiol.">
        <title>The Distinct Transcriptional Response of the Midgut of Amblyomma sculptum and Amblyomma aureolatum Ticks to Rickettsia rickettsii Correlates to Their Differences in Susceptibility to Infection.</title>
        <authorList>
            <person name="Martins L.A."/>
            <person name="Galletti M.F.B.M."/>
            <person name="Ribeiro J.M."/>
            <person name="Fujita A."/>
            <person name="Costa F.B."/>
            <person name="Labruna M.B."/>
            <person name="Daffre S."/>
            <person name="Fogaca A.C."/>
        </authorList>
    </citation>
    <scope>NUCLEOTIDE SEQUENCE</scope>
</reference>
<evidence type="ECO:0000313" key="1">
    <source>
        <dbReference type="EMBL" id="JAT91767.1"/>
    </source>
</evidence>